<dbReference type="GO" id="GO:0009244">
    <property type="term" value="P:lipopolysaccharide core region biosynthetic process"/>
    <property type="evidence" value="ECO:0007669"/>
    <property type="project" value="TreeGrafter"/>
</dbReference>
<dbReference type="EMBL" id="CP022187">
    <property type="protein sequence ID" value="AWI76857.1"/>
    <property type="molecule type" value="Genomic_DNA"/>
</dbReference>
<dbReference type="GO" id="GO:0005829">
    <property type="term" value="C:cytosol"/>
    <property type="evidence" value="ECO:0007669"/>
    <property type="project" value="TreeGrafter"/>
</dbReference>
<evidence type="ECO:0000256" key="4">
    <source>
        <dbReference type="ARBA" id="ARBA00044042"/>
    </source>
</evidence>
<dbReference type="PANTHER" id="PTHR30160:SF7">
    <property type="entry name" value="ADP-HEPTOSE--LPS HEPTOSYLTRANSFERASE 2"/>
    <property type="match status" value="1"/>
</dbReference>
<evidence type="ECO:0000256" key="5">
    <source>
        <dbReference type="ARBA" id="ARBA00047503"/>
    </source>
</evidence>
<keyword evidence="2 6" id="KW-0808">Transferase</keyword>
<name>A0A2U8GT26_9RHOO</name>
<dbReference type="AlphaFoldDB" id="A0A2U8GT26"/>
<evidence type="ECO:0000313" key="7">
    <source>
        <dbReference type="Proteomes" id="UP000244930"/>
    </source>
</evidence>
<dbReference type="CDD" id="cd03789">
    <property type="entry name" value="GT9_LPS_heptosyltransferase"/>
    <property type="match status" value="1"/>
</dbReference>
<dbReference type="GO" id="GO:0008713">
    <property type="term" value="F:ADP-heptose-lipopolysaccharide heptosyltransferase activity"/>
    <property type="evidence" value="ECO:0007669"/>
    <property type="project" value="UniProtKB-EC"/>
</dbReference>
<dbReference type="InterPro" id="IPR002201">
    <property type="entry name" value="Glyco_trans_9"/>
</dbReference>
<accession>A0A2U8GT26</accession>
<sequence>MRRILVVGPSWVGDMVMAQSLFVTLKRSGPCEIDVLAPGWSLPILARMPEVRRGVAMPLGHGEFGLGKRWALGRELAAEGYDQAILLPNSLKSALVPFFARIPLRTGFRGEMRYGLLNDLRLLDETALPMTVQRFVALGRPADAAQPPAFPNPHLLADAANQATLHSRLGLADDRPGIAFMPGAEYGPAKQWPLPHYAALARELVGRGYQVWILGSAKDHPAAVEIAADTPMVHNLAGRTQLGDAVDLLALAEAAVTNDSGLMHVAAALDVPLVAIYGSSSPEHTPPLSGKVSIRSLGLECSPCFKRVCPLGHTRCLVDITPASVLQALETLGAGGARMAATAD</sequence>
<dbReference type="Gene3D" id="3.40.50.2000">
    <property type="entry name" value="Glycogen Phosphorylase B"/>
    <property type="match status" value="2"/>
</dbReference>
<organism evidence="6 7">
    <name type="scientific">Parazoarcus communis</name>
    <dbReference type="NCBI Taxonomy" id="41977"/>
    <lineage>
        <taxon>Bacteria</taxon>
        <taxon>Pseudomonadati</taxon>
        <taxon>Pseudomonadota</taxon>
        <taxon>Betaproteobacteria</taxon>
        <taxon>Rhodocyclales</taxon>
        <taxon>Zoogloeaceae</taxon>
        <taxon>Parazoarcus</taxon>
    </lineage>
</organism>
<evidence type="ECO:0000256" key="2">
    <source>
        <dbReference type="ARBA" id="ARBA00022679"/>
    </source>
</evidence>
<dbReference type="NCBIfam" id="TIGR02195">
    <property type="entry name" value="heptsyl_trn_II"/>
    <property type="match status" value="1"/>
</dbReference>
<dbReference type="KEGG" id="acom:CEW83_17845"/>
<evidence type="ECO:0000256" key="3">
    <source>
        <dbReference type="ARBA" id="ARBA00043995"/>
    </source>
</evidence>
<evidence type="ECO:0000313" key="6">
    <source>
        <dbReference type="EMBL" id="AWI76857.1"/>
    </source>
</evidence>
<gene>
    <name evidence="6" type="primary">waaF</name>
    <name evidence="6" type="ORF">CEW83_17845</name>
</gene>
<dbReference type="PANTHER" id="PTHR30160">
    <property type="entry name" value="TETRAACYLDISACCHARIDE 4'-KINASE-RELATED"/>
    <property type="match status" value="1"/>
</dbReference>
<evidence type="ECO:0000256" key="1">
    <source>
        <dbReference type="ARBA" id="ARBA00022676"/>
    </source>
</evidence>
<proteinExistence type="inferred from homology"/>
<dbReference type="InterPro" id="IPR011910">
    <property type="entry name" value="RfaF"/>
</dbReference>
<dbReference type="Proteomes" id="UP000244930">
    <property type="component" value="Chromosome"/>
</dbReference>
<protein>
    <recommendedName>
        <fullName evidence="4">lipopolysaccharide heptosyltransferase II</fullName>
        <ecNumber evidence="4">2.4.99.24</ecNumber>
    </recommendedName>
</protein>
<dbReference type="RefSeq" id="WP_108950556.1">
    <property type="nucleotide sequence ID" value="NZ_CP022187.1"/>
</dbReference>
<dbReference type="EC" id="2.4.99.24" evidence="4"/>
<comment type="catalytic activity">
    <reaction evidence="5">
        <text>an L-alpha-D-Hep-(1-&gt;5)-[alpha-Kdo-(2-&gt;4)]-alpha-Kdo-(2-&gt;6)-lipid A + ADP-L-glycero-beta-D-manno-heptose = an L-alpha-D-Hep-(1-&gt;3)-L-alpha-D-Hep-(1-&gt;5)-[alpha-Kdo-(2-&gt;4)]-alpha-Kdo-(2-&gt;6)-lipid A + ADP + H(+)</text>
        <dbReference type="Rhea" id="RHEA:74071"/>
        <dbReference type="ChEBI" id="CHEBI:15378"/>
        <dbReference type="ChEBI" id="CHEBI:61506"/>
        <dbReference type="ChEBI" id="CHEBI:193068"/>
        <dbReference type="ChEBI" id="CHEBI:193069"/>
        <dbReference type="ChEBI" id="CHEBI:456216"/>
        <dbReference type="EC" id="2.4.99.24"/>
    </reaction>
</comment>
<keyword evidence="7" id="KW-1185">Reference proteome</keyword>
<reference evidence="6 7" key="1">
    <citation type="submission" date="2017-06" db="EMBL/GenBank/DDBJ databases">
        <title>Azoarcus.</title>
        <authorList>
            <person name="Woo J.-H."/>
            <person name="Kim H.-S."/>
        </authorList>
    </citation>
    <scope>NUCLEOTIDE SEQUENCE [LARGE SCALE GENOMIC DNA]</scope>
    <source>
        <strain evidence="6 7">TSPY31</strain>
    </source>
</reference>
<keyword evidence="1" id="KW-0328">Glycosyltransferase</keyword>
<dbReference type="Pfam" id="PF01075">
    <property type="entry name" value="Glyco_transf_9"/>
    <property type="match status" value="1"/>
</dbReference>
<dbReference type="SUPFAM" id="SSF53756">
    <property type="entry name" value="UDP-Glycosyltransferase/glycogen phosphorylase"/>
    <property type="match status" value="1"/>
</dbReference>
<dbReference type="InterPro" id="IPR051199">
    <property type="entry name" value="LPS_LOS_Heptosyltrfase"/>
</dbReference>
<dbReference type="FunFam" id="3.40.50.2000:FF:000023">
    <property type="entry name" value="ADP-heptose--LPS heptosyltransferase II"/>
    <property type="match status" value="1"/>
</dbReference>
<comment type="similarity">
    <text evidence="3">Belongs to the glycosyltransferase 9 family.</text>
</comment>